<dbReference type="PANTHER" id="PTHR43667">
    <property type="entry name" value="CYCLOPROPANE-FATTY-ACYL-PHOSPHOLIPID SYNTHASE"/>
    <property type="match status" value="1"/>
</dbReference>
<evidence type="ECO:0000256" key="3">
    <source>
        <dbReference type="ARBA" id="ARBA00022679"/>
    </source>
</evidence>
<dbReference type="PANTHER" id="PTHR43667:SF1">
    <property type="entry name" value="CYCLOPROPANE-FATTY-ACYL-PHOSPHOLIPID SYNTHASE"/>
    <property type="match status" value="1"/>
</dbReference>
<keyword evidence="4" id="KW-0949">S-adenosyl-L-methionine</keyword>
<dbReference type="Gene3D" id="3.40.50.150">
    <property type="entry name" value="Vaccinia Virus protein VP39"/>
    <property type="match status" value="1"/>
</dbReference>
<evidence type="ECO:0000313" key="6">
    <source>
        <dbReference type="EMBL" id="MDR4307304.1"/>
    </source>
</evidence>
<evidence type="ECO:0000256" key="5">
    <source>
        <dbReference type="ARBA" id="ARBA00023098"/>
    </source>
</evidence>
<sequence length="416" mass="46583">MEIVNALMGRFVKVGSLTILDASGRAHELRGETPGPDVVVKLHDKKLHHQLLLNPELKTGEAYMDGTLTLEKGTLRDLLTLYALNRTNLRAGPIQKRTRAWMKRMRGMLPKNDASRSKKNVEAHYDLSNDMYRLFLDEGLNYSCGYFRSPSHTLEQAQVAKLRHIASKLDVKPGMRVLDVGSGWGSMAIYLAENCGAEVLGVTLSTEQHALATQRAAERSLSDRVKFELRDYRDVAGPFDRIVSVGMFEHVGLKNIPEFFTKVRSLLKEDGVALLHSIGRKGGPGSTGAWIRKYIFPGGYAPALSETLPAIEAAKLWVTDIEIWRMHYAETCLAWGGRFAANRDKAAAMLGERFCRMWEFYLLVSEFSFRYGKHMVFQIQMSRDVNALPVTRDYMSEAEARLEAGERKPAAAAVAG</sequence>
<dbReference type="InterPro" id="IPR003333">
    <property type="entry name" value="CMAS"/>
</dbReference>
<evidence type="ECO:0000256" key="2">
    <source>
        <dbReference type="ARBA" id="ARBA00022603"/>
    </source>
</evidence>
<comment type="caution">
    <text evidence="6">The sequence shown here is derived from an EMBL/GenBank/DDBJ whole genome shotgun (WGS) entry which is preliminary data.</text>
</comment>
<evidence type="ECO:0000256" key="4">
    <source>
        <dbReference type="ARBA" id="ARBA00022691"/>
    </source>
</evidence>
<evidence type="ECO:0000256" key="1">
    <source>
        <dbReference type="ARBA" id="ARBA00010815"/>
    </source>
</evidence>
<dbReference type="GO" id="GO:0032259">
    <property type="term" value="P:methylation"/>
    <property type="evidence" value="ECO:0007669"/>
    <property type="project" value="UniProtKB-KW"/>
</dbReference>
<keyword evidence="5" id="KW-0443">Lipid metabolism</keyword>
<dbReference type="CDD" id="cd02440">
    <property type="entry name" value="AdoMet_MTases"/>
    <property type="match status" value="1"/>
</dbReference>
<name>A0ABU1DGQ4_9HYPH</name>
<comment type="similarity">
    <text evidence="1">Belongs to the CFA/CMAS family.</text>
</comment>
<keyword evidence="7" id="KW-1185">Reference proteome</keyword>
<evidence type="ECO:0000313" key="7">
    <source>
        <dbReference type="Proteomes" id="UP001181622"/>
    </source>
</evidence>
<dbReference type="GO" id="GO:0008168">
    <property type="term" value="F:methyltransferase activity"/>
    <property type="evidence" value="ECO:0007669"/>
    <property type="project" value="UniProtKB-KW"/>
</dbReference>
<accession>A0ABU1DGQ4</accession>
<dbReference type="InterPro" id="IPR050723">
    <property type="entry name" value="CFA/CMAS"/>
</dbReference>
<keyword evidence="2 6" id="KW-0489">Methyltransferase</keyword>
<proteinExistence type="inferred from homology"/>
<dbReference type="EMBL" id="JADBEO010000023">
    <property type="protein sequence ID" value="MDR4307304.1"/>
    <property type="molecule type" value="Genomic_DNA"/>
</dbReference>
<gene>
    <name evidence="6" type="ORF">IHQ68_11820</name>
</gene>
<organism evidence="6 7">
    <name type="scientific">Chelatococcus sambhunathii</name>
    <dbReference type="NCBI Taxonomy" id="363953"/>
    <lineage>
        <taxon>Bacteria</taxon>
        <taxon>Pseudomonadati</taxon>
        <taxon>Pseudomonadota</taxon>
        <taxon>Alphaproteobacteria</taxon>
        <taxon>Hyphomicrobiales</taxon>
        <taxon>Chelatococcaceae</taxon>
        <taxon>Chelatococcus</taxon>
    </lineage>
</organism>
<keyword evidence="3" id="KW-0808">Transferase</keyword>
<dbReference type="RefSeq" id="WP_309392042.1">
    <property type="nucleotide sequence ID" value="NZ_JADBEO010000023.1"/>
</dbReference>
<dbReference type="PIRSF" id="PIRSF003085">
    <property type="entry name" value="CMAS"/>
    <property type="match status" value="1"/>
</dbReference>
<dbReference type="SUPFAM" id="SSF53335">
    <property type="entry name" value="S-adenosyl-L-methionine-dependent methyltransferases"/>
    <property type="match status" value="1"/>
</dbReference>
<dbReference type="Pfam" id="PF02353">
    <property type="entry name" value="CMAS"/>
    <property type="match status" value="1"/>
</dbReference>
<protein>
    <submittedName>
        <fullName evidence="6">Class I SAM-dependent methyltransferase</fullName>
    </submittedName>
</protein>
<reference evidence="6" key="1">
    <citation type="submission" date="2020-10" db="EMBL/GenBank/DDBJ databases">
        <authorList>
            <person name="Abbas A."/>
            <person name="Razzaq R."/>
            <person name="Waqas M."/>
            <person name="Abbas N."/>
            <person name="Nielsen T.K."/>
            <person name="Hansen L.H."/>
            <person name="Hussain S."/>
            <person name="Shahid M."/>
        </authorList>
    </citation>
    <scope>NUCLEOTIDE SEQUENCE</scope>
    <source>
        <strain evidence="6">S14</strain>
    </source>
</reference>
<dbReference type="Proteomes" id="UP001181622">
    <property type="component" value="Unassembled WGS sequence"/>
</dbReference>
<dbReference type="InterPro" id="IPR029063">
    <property type="entry name" value="SAM-dependent_MTases_sf"/>
</dbReference>